<gene>
    <name evidence="2" type="ORF">NECAME_10879</name>
</gene>
<dbReference type="AlphaFoldDB" id="W2T6X1"/>
<reference evidence="3" key="1">
    <citation type="journal article" date="2014" name="Nat. Genet.">
        <title>Genome of the human hookworm Necator americanus.</title>
        <authorList>
            <person name="Tang Y.T."/>
            <person name="Gao X."/>
            <person name="Rosa B.A."/>
            <person name="Abubucker S."/>
            <person name="Hallsworth-Pepin K."/>
            <person name="Martin J."/>
            <person name="Tyagi R."/>
            <person name="Heizer E."/>
            <person name="Zhang X."/>
            <person name="Bhonagiri-Palsikar V."/>
            <person name="Minx P."/>
            <person name="Warren W.C."/>
            <person name="Wang Q."/>
            <person name="Zhan B."/>
            <person name="Hotez P.J."/>
            <person name="Sternberg P.W."/>
            <person name="Dougall A."/>
            <person name="Gaze S.T."/>
            <person name="Mulvenna J."/>
            <person name="Sotillo J."/>
            <person name="Ranganathan S."/>
            <person name="Rabelo E.M."/>
            <person name="Wilson R.K."/>
            <person name="Felgner P.L."/>
            <person name="Bethony J."/>
            <person name="Hawdon J.M."/>
            <person name="Gasser R.B."/>
            <person name="Loukas A."/>
            <person name="Mitreva M."/>
        </authorList>
    </citation>
    <scope>NUCLEOTIDE SEQUENCE [LARGE SCALE GENOMIC DNA]</scope>
</reference>
<feature type="signal peptide" evidence="1">
    <location>
        <begin position="1"/>
        <end position="19"/>
    </location>
</feature>
<dbReference type="Proteomes" id="UP000053676">
    <property type="component" value="Unassembled WGS sequence"/>
</dbReference>
<feature type="chain" id="PRO_5004825245" evidence="1">
    <location>
        <begin position="20"/>
        <end position="106"/>
    </location>
</feature>
<dbReference type="STRING" id="51031.W2T6X1"/>
<protein>
    <submittedName>
        <fullName evidence="2">Uncharacterized protein</fullName>
    </submittedName>
</protein>
<evidence type="ECO:0000313" key="3">
    <source>
        <dbReference type="Proteomes" id="UP000053676"/>
    </source>
</evidence>
<evidence type="ECO:0000313" key="2">
    <source>
        <dbReference type="EMBL" id="ETN77633.1"/>
    </source>
</evidence>
<keyword evidence="1" id="KW-0732">Signal</keyword>
<proteinExistence type="predicted"/>
<dbReference type="EMBL" id="KI660158">
    <property type="protein sequence ID" value="ETN77633.1"/>
    <property type="molecule type" value="Genomic_DNA"/>
</dbReference>
<accession>W2T6X1</accession>
<sequence length="106" mass="11813">MFWLLAALLPLSISAFGFGGCGCGIPPPPPLCLPPIQLPPLCLPLPPPCPPPPPPCGCIRRKRRLEFLYFEIGKVPNYWIKTSEPGFKRQCHTSETDFEKVTSLRR</sequence>
<dbReference type="KEGG" id="nai:NECAME_10879"/>
<organism evidence="2 3">
    <name type="scientific">Necator americanus</name>
    <name type="common">Human hookworm</name>
    <dbReference type="NCBI Taxonomy" id="51031"/>
    <lineage>
        <taxon>Eukaryota</taxon>
        <taxon>Metazoa</taxon>
        <taxon>Ecdysozoa</taxon>
        <taxon>Nematoda</taxon>
        <taxon>Chromadorea</taxon>
        <taxon>Rhabditida</taxon>
        <taxon>Rhabditina</taxon>
        <taxon>Rhabditomorpha</taxon>
        <taxon>Strongyloidea</taxon>
        <taxon>Ancylostomatidae</taxon>
        <taxon>Bunostominae</taxon>
        <taxon>Necator</taxon>
    </lineage>
</organism>
<keyword evidence="3" id="KW-1185">Reference proteome</keyword>
<name>W2T6X1_NECAM</name>
<evidence type="ECO:0000256" key="1">
    <source>
        <dbReference type="SAM" id="SignalP"/>
    </source>
</evidence>